<dbReference type="InterPro" id="IPR013087">
    <property type="entry name" value="Znf_C2H2_type"/>
</dbReference>
<evidence type="ECO:0000256" key="11">
    <source>
        <dbReference type="ARBA" id="ARBA00023242"/>
    </source>
</evidence>
<dbReference type="GO" id="GO:0000981">
    <property type="term" value="F:DNA-binding transcription factor activity, RNA polymerase II-specific"/>
    <property type="evidence" value="ECO:0007669"/>
    <property type="project" value="TreeGrafter"/>
</dbReference>
<keyword evidence="17" id="KW-1185">Reference proteome</keyword>
<evidence type="ECO:0000256" key="8">
    <source>
        <dbReference type="ARBA" id="ARBA00023015"/>
    </source>
</evidence>
<dbReference type="FunFam" id="3.30.160.60:FF:000198">
    <property type="entry name" value="zinc finger protein 10 isoform X1"/>
    <property type="match status" value="1"/>
</dbReference>
<dbReference type="PROSITE" id="PS50805">
    <property type="entry name" value="KRAB"/>
    <property type="match status" value="1"/>
</dbReference>
<comment type="subcellular location">
    <subcellularLocation>
        <location evidence="2">Nucleus</location>
    </subcellularLocation>
</comment>
<dbReference type="CDD" id="cd07936">
    <property type="entry name" value="SCAN"/>
    <property type="match status" value="1"/>
</dbReference>
<keyword evidence="5" id="KW-0677">Repeat</keyword>
<feature type="domain" description="C2H2-type" evidence="14">
    <location>
        <begin position="496"/>
        <end position="523"/>
    </location>
</feature>
<feature type="domain" description="KRAB" evidence="16">
    <location>
        <begin position="233"/>
        <end position="301"/>
    </location>
</feature>
<reference evidence="18" key="1">
    <citation type="submission" date="2025-08" db="UniProtKB">
        <authorList>
            <consortium name="RefSeq"/>
        </authorList>
    </citation>
    <scope>IDENTIFICATION</scope>
    <source>
        <tissue evidence="18">Liver</tissue>
    </source>
</reference>
<dbReference type="GO" id="GO:0008270">
    <property type="term" value="F:zinc ion binding"/>
    <property type="evidence" value="ECO:0007669"/>
    <property type="project" value="UniProtKB-KW"/>
</dbReference>
<dbReference type="InterPro" id="IPR038269">
    <property type="entry name" value="SCAN_sf"/>
</dbReference>
<protein>
    <submittedName>
        <fullName evidence="18">Zinc finger protein 436-like isoform X1</fullName>
    </submittedName>
</protein>
<dbReference type="AlphaFoldDB" id="A0A9F2WEJ9"/>
<dbReference type="PANTHER" id="PTHR23226">
    <property type="entry name" value="ZINC FINGER AND SCAN DOMAIN-CONTAINING"/>
    <property type="match status" value="1"/>
</dbReference>
<evidence type="ECO:0000256" key="13">
    <source>
        <dbReference type="SAM" id="MobiDB-lite"/>
    </source>
</evidence>
<dbReference type="OMA" id="MITEHPM"/>
<dbReference type="InterPro" id="IPR001909">
    <property type="entry name" value="KRAB"/>
</dbReference>
<dbReference type="FunFam" id="3.30.160.60:FF:000060">
    <property type="entry name" value="zinc finger protein 436"/>
    <property type="match status" value="1"/>
</dbReference>
<dbReference type="CDD" id="cd07765">
    <property type="entry name" value="KRAB_A-box"/>
    <property type="match status" value="1"/>
</dbReference>
<evidence type="ECO:0000256" key="1">
    <source>
        <dbReference type="ARBA" id="ARBA00003767"/>
    </source>
</evidence>
<evidence type="ECO:0000256" key="10">
    <source>
        <dbReference type="ARBA" id="ARBA00023163"/>
    </source>
</evidence>
<dbReference type="SMART" id="SM00431">
    <property type="entry name" value="SCAN"/>
    <property type="match status" value="1"/>
</dbReference>
<proteinExistence type="inferred from homology"/>
<evidence type="ECO:0000256" key="7">
    <source>
        <dbReference type="ARBA" id="ARBA00022833"/>
    </source>
</evidence>
<evidence type="ECO:0000256" key="6">
    <source>
        <dbReference type="ARBA" id="ARBA00022771"/>
    </source>
</evidence>
<dbReference type="Gene3D" id="1.10.4020.10">
    <property type="entry name" value="DNA breaking-rejoining enzymes"/>
    <property type="match status" value="1"/>
</dbReference>
<feature type="domain" description="C2H2-type" evidence="14">
    <location>
        <begin position="524"/>
        <end position="551"/>
    </location>
</feature>
<evidence type="ECO:0000256" key="3">
    <source>
        <dbReference type="ARBA" id="ARBA00006991"/>
    </source>
</evidence>
<feature type="domain" description="C2H2-type" evidence="14">
    <location>
        <begin position="440"/>
        <end position="467"/>
    </location>
</feature>
<evidence type="ECO:0000259" key="14">
    <source>
        <dbReference type="PROSITE" id="PS50157"/>
    </source>
</evidence>
<evidence type="ECO:0000313" key="18">
    <source>
        <dbReference type="RefSeq" id="XP_007439865.1"/>
    </source>
</evidence>
<dbReference type="FunFam" id="1.10.4020.10:FF:000005">
    <property type="entry name" value="Uncharacterized protein"/>
    <property type="match status" value="1"/>
</dbReference>
<dbReference type="GO" id="GO:0005634">
    <property type="term" value="C:nucleus"/>
    <property type="evidence" value="ECO:0007669"/>
    <property type="project" value="UniProtKB-SubCell"/>
</dbReference>
<keyword evidence="8" id="KW-0805">Transcription regulation</keyword>
<dbReference type="InterPro" id="IPR036236">
    <property type="entry name" value="Znf_C2H2_sf"/>
</dbReference>
<accession>A0A9F2WEJ9</accession>
<dbReference type="InterPro" id="IPR003309">
    <property type="entry name" value="SCAN_dom"/>
</dbReference>
<dbReference type="PROSITE" id="PS00028">
    <property type="entry name" value="ZINC_FINGER_C2H2_1"/>
    <property type="match status" value="10"/>
</dbReference>
<dbReference type="Pfam" id="PF01352">
    <property type="entry name" value="KRAB"/>
    <property type="match status" value="1"/>
</dbReference>
<dbReference type="GO" id="GO:0000978">
    <property type="term" value="F:RNA polymerase II cis-regulatory region sequence-specific DNA binding"/>
    <property type="evidence" value="ECO:0007669"/>
    <property type="project" value="TreeGrafter"/>
</dbReference>
<feature type="domain" description="C2H2-type" evidence="14">
    <location>
        <begin position="356"/>
        <end position="383"/>
    </location>
</feature>
<dbReference type="SMART" id="SM00349">
    <property type="entry name" value="KRAB"/>
    <property type="match status" value="1"/>
</dbReference>
<dbReference type="SUPFAM" id="SSF57667">
    <property type="entry name" value="beta-beta-alpha zinc fingers"/>
    <property type="match status" value="6"/>
</dbReference>
<dbReference type="PROSITE" id="PS50157">
    <property type="entry name" value="ZINC_FINGER_C2H2_2"/>
    <property type="match status" value="10"/>
</dbReference>
<feature type="domain" description="C2H2-type" evidence="14">
    <location>
        <begin position="384"/>
        <end position="411"/>
    </location>
</feature>
<dbReference type="Pfam" id="PF02023">
    <property type="entry name" value="SCAN"/>
    <property type="match status" value="1"/>
</dbReference>
<dbReference type="SMART" id="SM00355">
    <property type="entry name" value="ZnF_C2H2"/>
    <property type="match status" value="10"/>
</dbReference>
<dbReference type="FunFam" id="3.30.160.60:FF:001158">
    <property type="entry name" value="zinc finger protein 22"/>
    <property type="match status" value="1"/>
</dbReference>
<dbReference type="KEGG" id="pbi:103059771"/>
<name>A0A9F2WEJ9_PYTBI</name>
<dbReference type="OrthoDB" id="9903118at2759"/>
<organism evidence="17 18">
    <name type="scientific">Python bivittatus</name>
    <name type="common">Burmese python</name>
    <name type="synonym">Python molurus bivittatus</name>
    <dbReference type="NCBI Taxonomy" id="176946"/>
    <lineage>
        <taxon>Eukaryota</taxon>
        <taxon>Metazoa</taxon>
        <taxon>Chordata</taxon>
        <taxon>Craniata</taxon>
        <taxon>Vertebrata</taxon>
        <taxon>Euteleostomi</taxon>
        <taxon>Lepidosauria</taxon>
        <taxon>Squamata</taxon>
        <taxon>Bifurcata</taxon>
        <taxon>Unidentata</taxon>
        <taxon>Episquamata</taxon>
        <taxon>Toxicofera</taxon>
        <taxon>Serpentes</taxon>
        <taxon>Henophidia</taxon>
        <taxon>Pythonidae</taxon>
        <taxon>Python</taxon>
    </lineage>
</organism>
<evidence type="ECO:0000256" key="2">
    <source>
        <dbReference type="ARBA" id="ARBA00004123"/>
    </source>
</evidence>
<keyword evidence="6 12" id="KW-0863">Zinc-finger</keyword>
<feature type="domain" description="SCAN box" evidence="15">
    <location>
        <begin position="71"/>
        <end position="148"/>
    </location>
</feature>
<sequence>MNGNSFGDPGNLWLPSGAVSEQRQKMNAHSAAPEEAADSFRGVLAGSRREFWGGTRVEILEEEGALAQDVQPFRGFGHPEAEGPRELCSRLHRLCHRWLQPERHTKAQMLDLVLLEQFLAVLPAEMESWVRECGAETSSQAVALAEGFLLSQAEEQKEQGEQQFQGEGPFVEVTASREFSSRPEELVLGGNFQESQSREILPGSRTVSLMFSEMSPFCGGAERTAEPPAQGPVSFEEVAVYFTEEEWDLLDSNQKALHGEVMLENARSVASLEMPKPEFVSWLEGEDPFFWNSEEAGNGQNSGKYMEPPLMYFSHNLLPSSYTGEKPYKCLECGKSFSMSSHLLSHQRTHAGKKSYKCLECGKSFTQNFSLTVHQRTHTGEKPYECVDCGKCFSRSQHLIQHRSIHTGEKPFQCADCGKCFSRSQHLAQHRSIHTGEKPYKCMECGRRFSNSGSLNTHQRTHTGEKPYKCLECGKSFSKSSNLTAHKRIHTGEKPYQCLECGKSFSKRGNLYKHQTIHTGEKPYTCMECGKSFRMSGNFYKHQRIHTGEKPYECLECRKRFALRHQLTSHQRTHADEKPFQCLVCGKDFKYSEQLTQHESTHTVSSQDGDLVGESSAHFETSYFSLYPDNCLISFIWSGNR</sequence>
<feature type="domain" description="C2H2-type" evidence="14">
    <location>
        <begin position="412"/>
        <end position="439"/>
    </location>
</feature>
<keyword evidence="10" id="KW-0804">Transcription</keyword>
<evidence type="ECO:0000313" key="17">
    <source>
        <dbReference type="Proteomes" id="UP000695026"/>
    </source>
</evidence>
<dbReference type="GeneID" id="103059771"/>
<keyword evidence="9" id="KW-0238">DNA-binding</keyword>
<dbReference type="FunFam" id="3.30.160.60:FF:000990">
    <property type="entry name" value="zinc finger protein 629 isoform X2"/>
    <property type="match status" value="2"/>
</dbReference>
<comment type="function">
    <text evidence="1">May be involved in transcriptional regulation.</text>
</comment>
<evidence type="ECO:0000259" key="15">
    <source>
        <dbReference type="PROSITE" id="PS50804"/>
    </source>
</evidence>
<feature type="region of interest" description="Disordered" evidence="13">
    <location>
        <begin position="1"/>
        <end position="36"/>
    </location>
</feature>
<feature type="domain" description="C2H2-type" evidence="14">
    <location>
        <begin position="328"/>
        <end position="355"/>
    </location>
</feature>
<dbReference type="SUPFAM" id="SSF47353">
    <property type="entry name" value="Retrovirus capsid dimerization domain-like"/>
    <property type="match status" value="1"/>
</dbReference>
<evidence type="ECO:0000259" key="16">
    <source>
        <dbReference type="PROSITE" id="PS50805"/>
    </source>
</evidence>
<dbReference type="FunFam" id="3.30.160.60:FF:002343">
    <property type="entry name" value="Zinc finger protein 33A"/>
    <property type="match status" value="3"/>
</dbReference>
<dbReference type="InterPro" id="IPR036051">
    <property type="entry name" value="KRAB_dom_sf"/>
</dbReference>
<evidence type="ECO:0000256" key="4">
    <source>
        <dbReference type="ARBA" id="ARBA00022723"/>
    </source>
</evidence>
<evidence type="ECO:0000256" key="9">
    <source>
        <dbReference type="ARBA" id="ARBA00023125"/>
    </source>
</evidence>
<evidence type="ECO:0000256" key="12">
    <source>
        <dbReference type="PROSITE-ProRule" id="PRU00042"/>
    </source>
</evidence>
<dbReference type="Gene3D" id="6.10.140.140">
    <property type="match status" value="1"/>
</dbReference>
<dbReference type="PANTHER" id="PTHR23226:SF377">
    <property type="entry name" value="ZINC FINGER AND SCAN DOMAIN-CONTAINING PROTEIN 20"/>
    <property type="match status" value="1"/>
</dbReference>
<dbReference type="Proteomes" id="UP000695026">
    <property type="component" value="Unplaced"/>
</dbReference>
<comment type="similarity">
    <text evidence="3">Belongs to the krueppel C2H2-type zinc-finger protein family.</text>
</comment>
<dbReference type="FunFam" id="3.30.160.60:FF:000588">
    <property type="entry name" value="Zinc finger protein 568"/>
    <property type="match status" value="1"/>
</dbReference>
<dbReference type="PROSITE" id="PS50804">
    <property type="entry name" value="SCAN_BOX"/>
    <property type="match status" value="1"/>
</dbReference>
<evidence type="ECO:0000256" key="5">
    <source>
        <dbReference type="ARBA" id="ARBA00022737"/>
    </source>
</evidence>
<gene>
    <name evidence="18" type="primary">LOC103059771</name>
</gene>
<dbReference type="Gene3D" id="3.30.160.60">
    <property type="entry name" value="Classic Zinc Finger"/>
    <property type="match status" value="10"/>
</dbReference>
<dbReference type="Pfam" id="PF00096">
    <property type="entry name" value="zf-C2H2"/>
    <property type="match status" value="10"/>
</dbReference>
<feature type="domain" description="C2H2-type" evidence="14">
    <location>
        <begin position="580"/>
        <end position="607"/>
    </location>
</feature>
<feature type="domain" description="C2H2-type" evidence="14">
    <location>
        <begin position="468"/>
        <end position="495"/>
    </location>
</feature>
<feature type="domain" description="C2H2-type" evidence="14">
    <location>
        <begin position="552"/>
        <end position="579"/>
    </location>
</feature>
<keyword evidence="7" id="KW-0862">Zinc</keyword>
<keyword evidence="4" id="KW-0479">Metal-binding</keyword>
<dbReference type="SUPFAM" id="SSF109640">
    <property type="entry name" value="KRAB domain (Kruppel-associated box)"/>
    <property type="match status" value="1"/>
</dbReference>
<dbReference type="FunFam" id="3.30.160.60:FF:000620">
    <property type="entry name" value="Zinc finger protein 263"/>
    <property type="match status" value="1"/>
</dbReference>
<dbReference type="RefSeq" id="XP_007439865.1">
    <property type="nucleotide sequence ID" value="XM_007439803.2"/>
</dbReference>
<keyword evidence="11" id="KW-0539">Nucleus</keyword>